<proteinExistence type="predicted"/>
<protein>
    <submittedName>
        <fullName evidence="2">Uncharacterized protein</fullName>
    </submittedName>
</protein>
<organism evidence="2 3">
    <name type="scientific">Amycolatopsis bartoniae</name>
    <dbReference type="NCBI Taxonomy" id="941986"/>
    <lineage>
        <taxon>Bacteria</taxon>
        <taxon>Bacillati</taxon>
        <taxon>Actinomycetota</taxon>
        <taxon>Actinomycetes</taxon>
        <taxon>Pseudonocardiales</taxon>
        <taxon>Pseudonocardiaceae</taxon>
        <taxon>Amycolatopsis</taxon>
    </lineage>
</organism>
<dbReference type="EMBL" id="BNAV01000010">
    <property type="protein sequence ID" value="GHF74179.1"/>
    <property type="molecule type" value="Genomic_DNA"/>
</dbReference>
<keyword evidence="3" id="KW-1185">Reference proteome</keyword>
<feature type="region of interest" description="Disordered" evidence="1">
    <location>
        <begin position="19"/>
        <end position="69"/>
    </location>
</feature>
<dbReference type="Proteomes" id="UP000658656">
    <property type="component" value="Unassembled WGS sequence"/>
</dbReference>
<accession>A0A8H9J0J1</accession>
<feature type="compositionally biased region" description="Polar residues" evidence="1">
    <location>
        <begin position="47"/>
        <end position="69"/>
    </location>
</feature>
<reference evidence="2" key="1">
    <citation type="journal article" date="2014" name="Int. J. Syst. Evol. Microbiol.">
        <title>Complete genome sequence of Corynebacterium casei LMG S-19264T (=DSM 44701T), isolated from a smear-ripened cheese.</title>
        <authorList>
            <consortium name="US DOE Joint Genome Institute (JGI-PGF)"/>
            <person name="Walter F."/>
            <person name="Albersmeier A."/>
            <person name="Kalinowski J."/>
            <person name="Ruckert C."/>
        </authorList>
    </citation>
    <scope>NUCLEOTIDE SEQUENCE</scope>
    <source>
        <strain evidence="2">CGMCC 4.7679</strain>
    </source>
</reference>
<gene>
    <name evidence="2" type="ORF">GCM10017566_54940</name>
</gene>
<name>A0A8H9J0J1_9PSEU</name>
<evidence type="ECO:0000313" key="3">
    <source>
        <dbReference type="Proteomes" id="UP000658656"/>
    </source>
</evidence>
<sequence>MLLRQVPVSGQAGAWRELAGRDGFSNGGGDPFVCRQARGFASHGSEHSQLTNPDQSSRGWPNDELTNAD</sequence>
<evidence type="ECO:0000256" key="1">
    <source>
        <dbReference type="SAM" id="MobiDB-lite"/>
    </source>
</evidence>
<reference evidence="2" key="2">
    <citation type="submission" date="2020-09" db="EMBL/GenBank/DDBJ databases">
        <authorList>
            <person name="Sun Q."/>
            <person name="Zhou Y."/>
        </authorList>
    </citation>
    <scope>NUCLEOTIDE SEQUENCE</scope>
    <source>
        <strain evidence="2">CGMCC 4.7679</strain>
    </source>
</reference>
<evidence type="ECO:0000313" key="2">
    <source>
        <dbReference type="EMBL" id="GHF74179.1"/>
    </source>
</evidence>
<dbReference type="AlphaFoldDB" id="A0A8H9J0J1"/>
<comment type="caution">
    <text evidence="2">The sequence shown here is derived from an EMBL/GenBank/DDBJ whole genome shotgun (WGS) entry which is preliminary data.</text>
</comment>